<evidence type="ECO:0000313" key="4">
    <source>
        <dbReference type="Proteomes" id="UP000274131"/>
    </source>
</evidence>
<gene>
    <name evidence="3" type="ORF">EVEC_LOCUS5894</name>
</gene>
<reference evidence="5" key="1">
    <citation type="submission" date="2017-02" db="UniProtKB">
        <authorList>
            <consortium name="WormBaseParasite"/>
        </authorList>
    </citation>
    <scope>IDENTIFICATION</scope>
</reference>
<feature type="compositionally biased region" description="Pro residues" evidence="2">
    <location>
        <begin position="71"/>
        <end position="95"/>
    </location>
</feature>
<evidence type="ECO:0000256" key="2">
    <source>
        <dbReference type="SAM" id="MobiDB-lite"/>
    </source>
</evidence>
<evidence type="ECO:0000256" key="1">
    <source>
        <dbReference type="ARBA" id="ARBA00022737"/>
    </source>
</evidence>
<dbReference type="WBParaSite" id="EVEC_0000628301-mRNA-1">
    <property type="protein sequence ID" value="EVEC_0000628301-mRNA-1"/>
    <property type="gene ID" value="EVEC_0000628301"/>
</dbReference>
<dbReference type="PANTHER" id="PTHR24637:SF194">
    <property type="entry name" value="CUTICLE COLLAGEN 10-RELATED"/>
    <property type="match status" value="1"/>
</dbReference>
<feature type="region of interest" description="Disordered" evidence="2">
    <location>
        <begin position="69"/>
        <end position="114"/>
    </location>
</feature>
<evidence type="ECO:0000313" key="3">
    <source>
        <dbReference type="EMBL" id="VDD91143.1"/>
    </source>
</evidence>
<accession>A0A0N4V7L4</accession>
<dbReference type="OrthoDB" id="5875171at2759"/>
<organism evidence="5">
    <name type="scientific">Enterobius vermicularis</name>
    <name type="common">Human pinworm</name>
    <dbReference type="NCBI Taxonomy" id="51028"/>
    <lineage>
        <taxon>Eukaryota</taxon>
        <taxon>Metazoa</taxon>
        <taxon>Ecdysozoa</taxon>
        <taxon>Nematoda</taxon>
        <taxon>Chromadorea</taxon>
        <taxon>Rhabditida</taxon>
        <taxon>Spirurina</taxon>
        <taxon>Oxyuridomorpha</taxon>
        <taxon>Oxyuroidea</taxon>
        <taxon>Oxyuridae</taxon>
        <taxon>Enterobius</taxon>
    </lineage>
</organism>
<proteinExistence type="predicted"/>
<dbReference type="STRING" id="51028.A0A0N4V7L4"/>
<dbReference type="PANTHER" id="PTHR24637">
    <property type="entry name" value="COLLAGEN"/>
    <property type="match status" value="1"/>
</dbReference>
<keyword evidence="4" id="KW-1185">Reference proteome</keyword>
<reference evidence="3 4" key="2">
    <citation type="submission" date="2018-10" db="EMBL/GenBank/DDBJ databases">
        <authorList>
            <consortium name="Pathogen Informatics"/>
        </authorList>
    </citation>
    <scope>NUCLEOTIDE SEQUENCE [LARGE SCALE GENOMIC DNA]</scope>
</reference>
<sequence length="114" mass="12340">MYATVNQLHEKVIDGVQVFRVDTDSAWLKMMDIQVELLPKSKPLENPFRTFIRHKRGNGLPSYCICEPKRTCPPGPPGPPGDPGPDGPPGPPGPPGLDNHDVPESIKCSGDTST</sequence>
<evidence type="ECO:0000313" key="5">
    <source>
        <dbReference type="WBParaSite" id="EVEC_0000628301-mRNA-1"/>
    </source>
</evidence>
<dbReference type="EMBL" id="UXUI01008305">
    <property type="protein sequence ID" value="VDD91143.1"/>
    <property type="molecule type" value="Genomic_DNA"/>
</dbReference>
<dbReference type="Proteomes" id="UP000274131">
    <property type="component" value="Unassembled WGS sequence"/>
</dbReference>
<dbReference type="Gene3D" id="1.20.5.320">
    <property type="entry name" value="6-Phosphogluconate Dehydrogenase, domain 3"/>
    <property type="match status" value="1"/>
</dbReference>
<keyword evidence="1" id="KW-0677">Repeat</keyword>
<name>A0A0N4V7L4_ENTVE</name>
<dbReference type="AlphaFoldDB" id="A0A0N4V7L4"/>
<protein>
    <submittedName>
        <fullName evidence="5">Col_cuticle_N domain-containing protein</fullName>
    </submittedName>
</protein>